<dbReference type="EMBL" id="CADEPM010000007">
    <property type="protein sequence ID" value="CAB3408643.1"/>
    <property type="molecule type" value="Genomic_DNA"/>
</dbReference>
<evidence type="ECO:0000313" key="1">
    <source>
        <dbReference type="EMBL" id="CAB3408643.1"/>
    </source>
</evidence>
<evidence type="ECO:0000313" key="2">
    <source>
        <dbReference type="Proteomes" id="UP000494206"/>
    </source>
</evidence>
<dbReference type="OrthoDB" id="5799446at2759"/>
<dbReference type="Proteomes" id="UP000494206">
    <property type="component" value="Unassembled WGS sequence"/>
</dbReference>
<dbReference type="AlphaFoldDB" id="A0A8S1F9C0"/>
<proteinExistence type="predicted"/>
<accession>A0A8S1F9C0</accession>
<protein>
    <submittedName>
        <fullName evidence="1">Uncharacterized protein</fullName>
    </submittedName>
</protein>
<organism evidence="1 2">
    <name type="scientific">Caenorhabditis bovis</name>
    <dbReference type="NCBI Taxonomy" id="2654633"/>
    <lineage>
        <taxon>Eukaryota</taxon>
        <taxon>Metazoa</taxon>
        <taxon>Ecdysozoa</taxon>
        <taxon>Nematoda</taxon>
        <taxon>Chromadorea</taxon>
        <taxon>Rhabditida</taxon>
        <taxon>Rhabditina</taxon>
        <taxon>Rhabditomorpha</taxon>
        <taxon>Rhabditoidea</taxon>
        <taxon>Rhabditidae</taxon>
        <taxon>Peloderinae</taxon>
        <taxon>Caenorhabditis</taxon>
    </lineage>
</organism>
<keyword evidence="2" id="KW-1185">Reference proteome</keyword>
<sequence length="114" mass="13021">MSFKIVFEQIESSSIQQLSECDLQSFSYKKDAPSTEKPRVLHRNQKVGTDVAAKDKACGRSVLKVNVATSYEFQKLNATQIHRAINDPKLAEFLNRVYPILKEELDDSELFNKL</sequence>
<reference evidence="1 2" key="1">
    <citation type="submission" date="2020-04" db="EMBL/GenBank/DDBJ databases">
        <authorList>
            <person name="Laetsch R D."/>
            <person name="Stevens L."/>
            <person name="Kumar S."/>
            <person name="Blaxter L. M."/>
        </authorList>
    </citation>
    <scope>NUCLEOTIDE SEQUENCE [LARGE SCALE GENOMIC DNA]</scope>
</reference>
<comment type="caution">
    <text evidence="1">The sequence shown here is derived from an EMBL/GenBank/DDBJ whole genome shotgun (WGS) entry which is preliminary data.</text>
</comment>
<gene>
    <name evidence="1" type="ORF">CBOVIS_LOCUS10398</name>
</gene>
<name>A0A8S1F9C0_9PELO</name>